<feature type="compositionally biased region" description="Polar residues" evidence="1">
    <location>
        <begin position="1"/>
        <end position="10"/>
    </location>
</feature>
<accession>A0A6C0D7F8</accession>
<organism evidence="2">
    <name type="scientific">viral metagenome</name>
    <dbReference type="NCBI Taxonomy" id="1070528"/>
    <lineage>
        <taxon>unclassified sequences</taxon>
        <taxon>metagenomes</taxon>
        <taxon>organismal metagenomes</taxon>
    </lineage>
</organism>
<proteinExistence type="predicted"/>
<reference evidence="2" key="1">
    <citation type="journal article" date="2020" name="Nature">
        <title>Giant virus diversity and host interactions through global metagenomics.</title>
        <authorList>
            <person name="Schulz F."/>
            <person name="Roux S."/>
            <person name="Paez-Espino D."/>
            <person name="Jungbluth S."/>
            <person name="Walsh D.A."/>
            <person name="Denef V.J."/>
            <person name="McMahon K.D."/>
            <person name="Konstantinidis K.T."/>
            <person name="Eloe-Fadrosh E.A."/>
            <person name="Kyrpides N.C."/>
            <person name="Woyke T."/>
        </authorList>
    </citation>
    <scope>NUCLEOTIDE SEQUENCE</scope>
    <source>
        <strain evidence="2">GVMAG-M-3300023174-129</strain>
    </source>
</reference>
<dbReference type="EMBL" id="MN739542">
    <property type="protein sequence ID" value="QHT12250.1"/>
    <property type="molecule type" value="Genomic_DNA"/>
</dbReference>
<sequence length="123" mass="13846">MSSQPPSGNKPTPRLREEAPPPPLEPEQASMRAGFIRNNIRIVERLRDEGKTFDEMKEEAPEFANNFPHLFIMVTSKDGYNKETLKTMLTMIDKMASSEISQHDASVKVGTHLLKNYAKPSSS</sequence>
<dbReference type="AlphaFoldDB" id="A0A6C0D7F8"/>
<protein>
    <submittedName>
        <fullName evidence="2">Uncharacterized protein</fullName>
    </submittedName>
</protein>
<feature type="region of interest" description="Disordered" evidence="1">
    <location>
        <begin position="1"/>
        <end position="33"/>
    </location>
</feature>
<evidence type="ECO:0000313" key="2">
    <source>
        <dbReference type="EMBL" id="QHT12250.1"/>
    </source>
</evidence>
<evidence type="ECO:0000256" key="1">
    <source>
        <dbReference type="SAM" id="MobiDB-lite"/>
    </source>
</evidence>
<name>A0A6C0D7F8_9ZZZZ</name>